<name>B7GM84_ANOFW</name>
<organism evidence="1 2">
    <name type="scientific">Anoxybacillus flavithermus (strain DSM 21510 / WK1)</name>
    <dbReference type="NCBI Taxonomy" id="491915"/>
    <lineage>
        <taxon>Bacteria</taxon>
        <taxon>Bacillati</taxon>
        <taxon>Bacillota</taxon>
        <taxon>Bacilli</taxon>
        <taxon>Bacillales</taxon>
        <taxon>Anoxybacillaceae</taxon>
        <taxon>Anoxybacillus</taxon>
    </lineage>
</organism>
<reference evidence="1 2" key="1">
    <citation type="journal article" date="2008" name="Genome Biol.">
        <title>Encapsulated in silica: genome, proteome and physiology of the thermophilic bacterium Anoxybacillus flavithermus WK1.</title>
        <authorList>
            <person name="Saw J.H."/>
            <person name="Mountain B.W."/>
            <person name="Feng L."/>
            <person name="Omelchenko M.V."/>
            <person name="Hou S."/>
            <person name="Saito J.A."/>
            <person name="Stott M.B."/>
            <person name="Li D."/>
            <person name="Zhao G."/>
            <person name="Wu J."/>
            <person name="Galperin M.Y."/>
            <person name="Koonin E.V."/>
            <person name="Makarova K.S."/>
            <person name="Wolf Y.I."/>
            <person name="Rigden D.J."/>
            <person name="Dunfield P.F."/>
            <person name="Wang L."/>
            <person name="Alam M."/>
        </authorList>
    </citation>
    <scope>NUCLEOTIDE SEQUENCE [LARGE SCALE GENOMIC DNA]</scope>
    <source>
        <strain evidence="2">DSM 21510 / WK1</strain>
    </source>
</reference>
<gene>
    <name evidence="1" type="ordered locus">Aflv_2633</name>
</gene>
<evidence type="ECO:0000313" key="1">
    <source>
        <dbReference type="EMBL" id="ACJ34986.1"/>
    </source>
</evidence>
<evidence type="ECO:0000313" key="2">
    <source>
        <dbReference type="Proteomes" id="UP000000742"/>
    </source>
</evidence>
<protein>
    <submittedName>
        <fullName evidence="1">Uncharacterized protein</fullName>
    </submittedName>
</protein>
<dbReference type="AlphaFoldDB" id="B7GM84"/>
<dbReference type="HOGENOM" id="CLU_2244344_0_0_9"/>
<sequence length="104" mass="11953">MGAIFVLGGSQMQPAKRINIVSVKLVREGSVLYKERRVQSPADVDKLLISECSLYLRNLSKDIFGYMEGFSRFLSNRLFEARFGEERDDCQWLKIQEKTTESAL</sequence>
<dbReference type="Proteomes" id="UP000000742">
    <property type="component" value="Chromosome"/>
</dbReference>
<dbReference type="KEGG" id="afl:Aflv_2633"/>
<proteinExistence type="predicted"/>
<dbReference type="EMBL" id="CP000922">
    <property type="protein sequence ID" value="ACJ34986.1"/>
    <property type="molecule type" value="Genomic_DNA"/>
</dbReference>
<accession>B7GM84</accession>